<dbReference type="AlphaFoldDB" id="A0A514BW06"/>
<organism evidence="2 3">
    <name type="scientific">Marilutibacter alkalisoli</name>
    <dbReference type="NCBI Taxonomy" id="2591633"/>
    <lineage>
        <taxon>Bacteria</taxon>
        <taxon>Pseudomonadati</taxon>
        <taxon>Pseudomonadota</taxon>
        <taxon>Gammaproteobacteria</taxon>
        <taxon>Lysobacterales</taxon>
        <taxon>Lysobacteraceae</taxon>
        <taxon>Marilutibacter</taxon>
    </lineage>
</organism>
<dbReference type="KEGG" id="lyj:FKV23_16970"/>
<sequence>MPMDVNNKEMARRIRLRGASARPSGARRLRGQAMVLFLVLVGVLCLGAVLMFNTGQTVQKKVHLTNTADAAAYSVAVQQARAMNFVAYMNRGRIANEVAVAQMVSLWSWMNMYHTHAVAGQNFFFYIESLCNALSLIPGVAAICQPIARAANLMKKGYQAAEKGLASTRAAVHPLVDGAVTMLGTWNLGLANAADLMLAGMLVDGIKVARDVVDKNDKNAKIPALAHGLLLNQIRKASTESNMLDRFKKGRASEGDTRHIAGMNRYRNVVMASRDYFSADRTSETPLPFIKLKERGGTDMVDYDRWVAVDALDLNMKFWKLEFDISLGFGGAQAVRDVVGDGSKTPRFFEGIESGRNGAGAGWYYEGLPGNDGHPLYPQYGGATNNTAKFVEQYPSVNQPKTLPFFSPLGPTGGPNRKRDAYLSGHRGLQDYSDINQEYARTPEGEKAGPIFTVLVESDRKHARTSEDTEIGGPANGQLELNNDMSGDKMRAIASAQVYFNRPPAHPWFQRVSRQSWKDKNPTVANELEMGSLFSPYWQARLIETPAKDYLVVLPSLAGG</sequence>
<keyword evidence="3" id="KW-1185">Reference proteome</keyword>
<proteinExistence type="predicted"/>
<name>A0A514BW06_9GAMM</name>
<gene>
    <name evidence="2" type="ORF">FKV23_16970</name>
</gene>
<reference evidence="2 3" key="1">
    <citation type="submission" date="2019-06" db="EMBL/GenBank/DDBJ databases">
        <title>Lysobacter alkalisoli sp. nov. isolated from saline-alkali soil.</title>
        <authorList>
            <person name="Sun J.-Q."/>
            <person name="Xu L."/>
        </authorList>
    </citation>
    <scope>NUCLEOTIDE SEQUENCE [LARGE SCALE GENOMIC DNA]</scope>
    <source>
        <strain evidence="2 3">SJ-36</strain>
    </source>
</reference>
<dbReference type="EMBL" id="CP041242">
    <property type="protein sequence ID" value="QDH71598.1"/>
    <property type="molecule type" value="Genomic_DNA"/>
</dbReference>
<dbReference type="Pfam" id="PF13400">
    <property type="entry name" value="Tad"/>
    <property type="match status" value="1"/>
</dbReference>
<dbReference type="InterPro" id="IPR028087">
    <property type="entry name" value="Tad_N"/>
</dbReference>
<feature type="domain" description="Putative Flp pilus-assembly TadG-like N-terminal" evidence="1">
    <location>
        <begin position="31"/>
        <end position="77"/>
    </location>
</feature>
<protein>
    <recommendedName>
        <fullName evidence="1">Putative Flp pilus-assembly TadG-like N-terminal domain-containing protein</fullName>
    </recommendedName>
</protein>
<accession>A0A514BW06</accession>
<dbReference type="Proteomes" id="UP000317199">
    <property type="component" value="Chromosome"/>
</dbReference>
<evidence type="ECO:0000313" key="3">
    <source>
        <dbReference type="Proteomes" id="UP000317199"/>
    </source>
</evidence>
<evidence type="ECO:0000259" key="1">
    <source>
        <dbReference type="Pfam" id="PF13400"/>
    </source>
</evidence>
<dbReference type="OrthoDB" id="5493674at2"/>
<evidence type="ECO:0000313" key="2">
    <source>
        <dbReference type="EMBL" id="QDH71598.1"/>
    </source>
</evidence>